<evidence type="ECO:0000313" key="2">
    <source>
        <dbReference type="EMBL" id="RQX21379.1"/>
    </source>
</evidence>
<feature type="transmembrane region" description="Helical" evidence="1">
    <location>
        <begin position="27"/>
        <end position="45"/>
    </location>
</feature>
<accession>A0A3N9Y7Z8</accession>
<dbReference type="AlphaFoldDB" id="A0A3N9Y7Z8"/>
<dbReference type="Proteomes" id="UP000278981">
    <property type="component" value="Unassembled WGS sequence"/>
</dbReference>
<feature type="transmembrane region" description="Helical" evidence="1">
    <location>
        <begin position="57"/>
        <end position="76"/>
    </location>
</feature>
<sequence length="93" mass="9811">MGFDTIKRHGAAVFCGPALWKGFKTTTMTLGPLLLLLSALLHAAWNGLAKASKDKESFLFLTSLLSGLLTAASLPISGTGFIFPDNRAFAIAV</sequence>
<dbReference type="EMBL" id="QDGB01000026">
    <property type="protein sequence ID" value="RQX21379.1"/>
    <property type="molecule type" value="Genomic_DNA"/>
</dbReference>
<evidence type="ECO:0000313" key="3">
    <source>
        <dbReference type="Proteomes" id="UP000278981"/>
    </source>
</evidence>
<comment type="caution">
    <text evidence="2">The sequence shown here is derived from an EMBL/GenBank/DDBJ whole genome shotgun (WGS) entry which is preliminary data.</text>
</comment>
<organism evidence="2 3">
    <name type="scientific">Micromonospora ureilytica</name>
    <dbReference type="NCBI Taxonomy" id="709868"/>
    <lineage>
        <taxon>Bacteria</taxon>
        <taxon>Bacillati</taxon>
        <taxon>Actinomycetota</taxon>
        <taxon>Actinomycetes</taxon>
        <taxon>Micromonosporales</taxon>
        <taxon>Micromonosporaceae</taxon>
        <taxon>Micromonospora</taxon>
    </lineage>
</organism>
<gene>
    <name evidence="2" type="ORF">DDE19_00125</name>
</gene>
<keyword evidence="1" id="KW-0472">Membrane</keyword>
<keyword evidence="1" id="KW-0812">Transmembrane</keyword>
<reference evidence="2 3" key="1">
    <citation type="submission" date="2018-04" db="EMBL/GenBank/DDBJ databases">
        <title>Micromonosporas from Atacama Desert.</title>
        <authorList>
            <person name="Carro L."/>
            <person name="Klenk H.-P."/>
            <person name="Goodfellow M."/>
        </authorList>
    </citation>
    <scope>NUCLEOTIDE SEQUENCE [LARGE SCALE GENOMIC DNA]</scope>
    <source>
        <strain evidence="2 3">LB19</strain>
    </source>
</reference>
<feature type="non-terminal residue" evidence="2">
    <location>
        <position position="93"/>
    </location>
</feature>
<protein>
    <submittedName>
        <fullName evidence="2">Multidrug DMT transporter permease</fullName>
    </submittedName>
</protein>
<evidence type="ECO:0000256" key="1">
    <source>
        <dbReference type="SAM" id="Phobius"/>
    </source>
</evidence>
<name>A0A3N9Y7Z8_9ACTN</name>
<proteinExistence type="predicted"/>
<keyword evidence="1" id="KW-1133">Transmembrane helix</keyword>